<dbReference type="PANTHER" id="PTHR47027:SF20">
    <property type="entry name" value="REVERSE TRANSCRIPTASE-LIKE PROTEIN WITH RNA-DIRECTED DNA POLYMERASE DOMAIN"/>
    <property type="match status" value="1"/>
</dbReference>
<protein>
    <submittedName>
        <fullName evidence="1">Uncharacterized protein</fullName>
    </submittedName>
</protein>
<proteinExistence type="predicted"/>
<comment type="caution">
    <text evidence="1">The sequence shown here is derived from an EMBL/GenBank/DDBJ whole genome shotgun (WGS) entry which is preliminary data.</text>
</comment>
<sequence length="667" mass="77160">MRVIIEKILSSSLLSKNLKVRIYKTVILPVVLYGCETWILTLREEHRLRVFENKVRRKIFGAKRDKVIGDWRNLHNTELHALYSSPDIIRNIKSRRLRWAGHVARMGESRNAYRVLIGRPEGKKPLGRQRRRWEDNIKMDLREMGYDDRDWINLAQDRDRWRAYMRAAMNLRILPKRAEMKALLQIDQSLKSYKKNEALPLQKELIRHFRYDLLRIPMFGSDLTKKLAEMKALPKKSEMKVVVITEDVQNVHLLLEYRPHIDVSLTCEHDPKLQEYCVCPQNMPQFDSEGIPNQAPETNKPMILNGHTSRNREGSDQPCVKTVFVVSPPRCVIVWLNATSLGGSGSELAARPVGFYFPPMSDSEEDILPLRSFTCFKTLLLSLAASALLSMCFPFHNSNTNTPLHAVIQTRKEAEIKPERIERHLSSLNQTTETSENRNCQSSEKEVSLYLQEDRDITYALFCSVLCIMEQILFDEIIILSVEENLHVYDKQRASYKDEKMKENTWLSIAASLNTDLWAGPKNFGLRKPLRRISNITVLDELEPNIAPVMQDTSGDNVSVDCSGDNAGIGGVYNSTLNDEHRTNNLTEDFHSRLQVVFGSHHPSFCNALTELQKEESDTKTMIVDFTLGRHVRAQPKREWLQLQTRMRIIVQDYHTYATDNRHLDFT</sequence>
<gene>
    <name evidence="1" type="ORF">ANN_23987</name>
</gene>
<organism evidence="1 2">
    <name type="scientific">Periplaneta americana</name>
    <name type="common">American cockroach</name>
    <name type="synonym">Blatta americana</name>
    <dbReference type="NCBI Taxonomy" id="6978"/>
    <lineage>
        <taxon>Eukaryota</taxon>
        <taxon>Metazoa</taxon>
        <taxon>Ecdysozoa</taxon>
        <taxon>Arthropoda</taxon>
        <taxon>Hexapoda</taxon>
        <taxon>Insecta</taxon>
        <taxon>Pterygota</taxon>
        <taxon>Neoptera</taxon>
        <taxon>Polyneoptera</taxon>
        <taxon>Dictyoptera</taxon>
        <taxon>Blattodea</taxon>
        <taxon>Blattoidea</taxon>
        <taxon>Blattidae</taxon>
        <taxon>Blattinae</taxon>
        <taxon>Periplaneta</taxon>
    </lineage>
</organism>
<keyword evidence="2" id="KW-1185">Reference proteome</keyword>
<name>A0ABQ8S1T6_PERAM</name>
<evidence type="ECO:0000313" key="2">
    <source>
        <dbReference type="Proteomes" id="UP001148838"/>
    </source>
</evidence>
<evidence type="ECO:0000313" key="1">
    <source>
        <dbReference type="EMBL" id="KAJ4427974.1"/>
    </source>
</evidence>
<dbReference type="PANTHER" id="PTHR47027">
    <property type="entry name" value="REVERSE TRANSCRIPTASE DOMAIN-CONTAINING PROTEIN"/>
    <property type="match status" value="1"/>
</dbReference>
<reference evidence="1 2" key="1">
    <citation type="journal article" date="2022" name="Allergy">
        <title>Genome assembly and annotation of Periplaneta americana reveal a comprehensive cockroach allergen profile.</title>
        <authorList>
            <person name="Wang L."/>
            <person name="Xiong Q."/>
            <person name="Saelim N."/>
            <person name="Wang L."/>
            <person name="Nong W."/>
            <person name="Wan A.T."/>
            <person name="Shi M."/>
            <person name="Liu X."/>
            <person name="Cao Q."/>
            <person name="Hui J.H.L."/>
            <person name="Sookrung N."/>
            <person name="Leung T.F."/>
            <person name="Tungtrongchitr A."/>
            <person name="Tsui S.K.W."/>
        </authorList>
    </citation>
    <scope>NUCLEOTIDE SEQUENCE [LARGE SCALE GENOMIC DNA]</scope>
    <source>
        <strain evidence="1">PWHHKU_190912</strain>
    </source>
</reference>
<accession>A0ABQ8S1T6</accession>
<dbReference type="EMBL" id="JAJSOF020000037">
    <property type="protein sequence ID" value="KAJ4427974.1"/>
    <property type="molecule type" value="Genomic_DNA"/>
</dbReference>
<dbReference type="PROSITE" id="PS51257">
    <property type="entry name" value="PROKAR_LIPOPROTEIN"/>
    <property type="match status" value="1"/>
</dbReference>
<dbReference type="Proteomes" id="UP001148838">
    <property type="component" value="Unassembled WGS sequence"/>
</dbReference>